<dbReference type="PROSITE" id="PS51257">
    <property type="entry name" value="PROKAR_LIPOPROTEIN"/>
    <property type="match status" value="1"/>
</dbReference>
<evidence type="ECO:0000313" key="3">
    <source>
        <dbReference type="Proteomes" id="UP000324738"/>
    </source>
</evidence>
<reference evidence="2 3" key="1">
    <citation type="submission" date="2019-08" db="EMBL/GenBank/DDBJ databases">
        <title>Aureimonas fodiniaquatilis sp. nov., isolated from a coal mine wastewater.</title>
        <authorList>
            <person name="Kim W."/>
        </authorList>
    </citation>
    <scope>NUCLEOTIDE SEQUENCE [LARGE SCALE GENOMIC DNA]</scope>
    <source>
        <strain evidence="2 3">CAU 1482</strain>
    </source>
</reference>
<evidence type="ECO:0008006" key="4">
    <source>
        <dbReference type="Google" id="ProtNLM"/>
    </source>
</evidence>
<dbReference type="AlphaFoldDB" id="A0A5B0DW82"/>
<dbReference type="OrthoDB" id="8163917at2"/>
<comment type="caution">
    <text evidence="2">The sequence shown here is derived from an EMBL/GenBank/DDBJ whole genome shotgun (WGS) entry which is preliminary data.</text>
</comment>
<name>A0A5B0DW82_9HYPH</name>
<feature type="signal peptide" evidence="1">
    <location>
        <begin position="1"/>
        <end position="18"/>
    </location>
</feature>
<evidence type="ECO:0000313" key="2">
    <source>
        <dbReference type="EMBL" id="KAA0970628.1"/>
    </source>
</evidence>
<organism evidence="2 3">
    <name type="scientific">Aureimonas fodinaquatilis</name>
    <dbReference type="NCBI Taxonomy" id="2565783"/>
    <lineage>
        <taxon>Bacteria</taxon>
        <taxon>Pseudomonadati</taxon>
        <taxon>Pseudomonadota</taxon>
        <taxon>Alphaproteobacteria</taxon>
        <taxon>Hyphomicrobiales</taxon>
        <taxon>Aurantimonadaceae</taxon>
        <taxon>Aureimonas</taxon>
    </lineage>
</organism>
<gene>
    <name evidence="2" type="ORF">FPY71_09020</name>
</gene>
<feature type="chain" id="PRO_5023024190" description="Lipoprotein" evidence="1">
    <location>
        <begin position="19"/>
        <end position="87"/>
    </location>
</feature>
<evidence type="ECO:0000256" key="1">
    <source>
        <dbReference type="SAM" id="SignalP"/>
    </source>
</evidence>
<dbReference type="EMBL" id="VTWH01000002">
    <property type="protein sequence ID" value="KAA0970628.1"/>
    <property type="molecule type" value="Genomic_DNA"/>
</dbReference>
<keyword evidence="1" id="KW-0732">Signal</keyword>
<protein>
    <recommendedName>
        <fullName evidence="4">Lipoprotein</fullName>
    </recommendedName>
</protein>
<accession>A0A5B0DW82</accession>
<sequence length="87" mass="9709">MAGLFRSVALLAFAALLAACVTMTPEEQRAADEAQCREYGFVRKNDAFAQCMQNLDLARRADQRARLNSMDDPLFPSVVYQPVIIAR</sequence>
<dbReference type="Proteomes" id="UP000324738">
    <property type="component" value="Unassembled WGS sequence"/>
</dbReference>
<keyword evidence="3" id="KW-1185">Reference proteome</keyword>
<proteinExistence type="predicted"/>
<dbReference type="RefSeq" id="WP_149299777.1">
    <property type="nucleotide sequence ID" value="NZ_VTWH01000002.1"/>
</dbReference>